<evidence type="ECO:0000256" key="5">
    <source>
        <dbReference type="ARBA" id="ARBA00023014"/>
    </source>
</evidence>
<dbReference type="Pfam" id="PF05681">
    <property type="entry name" value="Fumerase"/>
    <property type="match status" value="1"/>
</dbReference>
<evidence type="ECO:0000256" key="1">
    <source>
        <dbReference type="ARBA" id="ARBA00008876"/>
    </source>
</evidence>
<dbReference type="NCBIfam" id="NF004885">
    <property type="entry name" value="PRK06246.1"/>
    <property type="match status" value="1"/>
</dbReference>
<evidence type="ECO:0000256" key="6">
    <source>
        <dbReference type="ARBA" id="ARBA00023239"/>
    </source>
</evidence>
<evidence type="ECO:0000256" key="3">
    <source>
        <dbReference type="ARBA" id="ARBA00022723"/>
    </source>
</evidence>
<comment type="caution">
    <text evidence="8">The sequence shown here is derived from an EMBL/GenBank/DDBJ whole genome shotgun (WGS) entry which is preliminary data.</text>
</comment>
<gene>
    <name evidence="8" type="ORF">COS99_08540</name>
</gene>
<keyword evidence="5" id="KW-0411">Iron-sulfur</keyword>
<dbReference type="AlphaFoldDB" id="A0A2J0KWL7"/>
<dbReference type="PANTHER" id="PTHR30389">
    <property type="entry name" value="FUMARATE HYDRATASE-RELATED"/>
    <property type="match status" value="1"/>
</dbReference>
<protein>
    <submittedName>
        <fullName evidence="8">Fumarate hydratase</fullName>
        <ecNumber evidence="8">4.2.1.2</ecNumber>
    </submittedName>
</protein>
<sequence length="280" mass="30246">MREVNVRDIQKTVKDLCIKANVVLRPDILRALRSAFRLERNAKAKKILKALLENAAAAKRQKMAICQDTGMVAAYIETGEDTRIVGGSLENAINKGVAAAYRKGYFRKSVVKDPFIRINTKDNTPCVLYAKLIKGNRVKITISLRGFGSENKGKVKMFDPTASTGEIKNFIIGVVKDAGPDACPPYLIGVGIGGTLDKSAALAKEAILRSLNKRNKLLHIAKLEKELLSDINKLKIGPMGLGGKTTALGVNILAYPTHIAGMPVAVSIGCHATRNATKII</sequence>
<comment type="similarity">
    <text evidence="1">Belongs to the class-I fumarase family.</text>
</comment>
<keyword evidence="4" id="KW-0408">Iron</keyword>
<dbReference type="InterPro" id="IPR004646">
    <property type="entry name" value="Fe-S_hydro-lyase_TtdA-typ_cat"/>
</dbReference>
<dbReference type="EC" id="4.2.1.2" evidence="8"/>
<dbReference type="PANTHER" id="PTHR30389:SF17">
    <property type="entry name" value="L(+)-TARTRATE DEHYDRATASE SUBUNIT ALPHA-RELATED"/>
    <property type="match status" value="1"/>
</dbReference>
<evidence type="ECO:0000256" key="4">
    <source>
        <dbReference type="ARBA" id="ARBA00023004"/>
    </source>
</evidence>
<dbReference type="GO" id="GO:0004333">
    <property type="term" value="F:fumarate hydratase activity"/>
    <property type="evidence" value="ECO:0007669"/>
    <property type="project" value="UniProtKB-EC"/>
</dbReference>
<keyword evidence="6 8" id="KW-0456">Lyase</keyword>
<dbReference type="GO" id="GO:0051539">
    <property type="term" value="F:4 iron, 4 sulfur cluster binding"/>
    <property type="evidence" value="ECO:0007669"/>
    <property type="project" value="UniProtKB-KW"/>
</dbReference>
<name>A0A2J0KWL7_9BACT</name>
<dbReference type="InterPro" id="IPR051208">
    <property type="entry name" value="Class-I_Fumarase/Tartrate_DH"/>
</dbReference>
<keyword evidence="3" id="KW-0479">Metal-binding</keyword>
<keyword evidence="2" id="KW-0004">4Fe-4S</keyword>
<evidence type="ECO:0000313" key="8">
    <source>
        <dbReference type="EMBL" id="PIU40820.1"/>
    </source>
</evidence>
<organism evidence="8 9">
    <name type="scientific">Candidatus Aquitaenariimonas noxiae</name>
    <dbReference type="NCBI Taxonomy" id="1974741"/>
    <lineage>
        <taxon>Bacteria</taxon>
        <taxon>Pseudomonadati</taxon>
        <taxon>Candidatus Omnitrophota</taxon>
        <taxon>Candidatus Aquitaenariimonas</taxon>
    </lineage>
</organism>
<evidence type="ECO:0000313" key="9">
    <source>
        <dbReference type="Proteomes" id="UP000230052"/>
    </source>
</evidence>
<feature type="domain" description="Fe-S hydro-lyase tartrate dehydratase alpha-type catalytic" evidence="7">
    <location>
        <begin position="11"/>
        <end position="277"/>
    </location>
</feature>
<proteinExistence type="inferred from homology"/>
<dbReference type="Proteomes" id="UP000230052">
    <property type="component" value="Unassembled WGS sequence"/>
</dbReference>
<reference evidence="8 9" key="1">
    <citation type="submission" date="2017-09" db="EMBL/GenBank/DDBJ databases">
        <title>Depth-based differentiation of microbial function through sediment-hosted aquifers and enrichment of novel symbionts in the deep terrestrial subsurface.</title>
        <authorList>
            <person name="Probst A.J."/>
            <person name="Ladd B."/>
            <person name="Jarett J.K."/>
            <person name="Geller-Mcgrath D.E."/>
            <person name="Sieber C.M."/>
            <person name="Emerson J.B."/>
            <person name="Anantharaman K."/>
            <person name="Thomas B.C."/>
            <person name="Malmstrom R."/>
            <person name="Stieglmeier M."/>
            <person name="Klingl A."/>
            <person name="Woyke T."/>
            <person name="Ryan C.M."/>
            <person name="Banfield J.F."/>
        </authorList>
    </citation>
    <scope>NUCLEOTIDE SEQUENCE [LARGE SCALE GENOMIC DNA]</scope>
    <source>
        <strain evidence="8">CG07_land_8_20_14_0_80_42_15</strain>
    </source>
</reference>
<dbReference type="NCBIfam" id="TIGR00722">
    <property type="entry name" value="ttdA_fumA_fumB"/>
    <property type="match status" value="1"/>
</dbReference>
<dbReference type="EMBL" id="PEWV01000076">
    <property type="protein sequence ID" value="PIU40820.1"/>
    <property type="molecule type" value="Genomic_DNA"/>
</dbReference>
<evidence type="ECO:0000259" key="7">
    <source>
        <dbReference type="Pfam" id="PF05681"/>
    </source>
</evidence>
<accession>A0A2J0KWL7</accession>
<dbReference type="GO" id="GO:0046872">
    <property type="term" value="F:metal ion binding"/>
    <property type="evidence" value="ECO:0007669"/>
    <property type="project" value="UniProtKB-KW"/>
</dbReference>
<evidence type="ECO:0000256" key="2">
    <source>
        <dbReference type="ARBA" id="ARBA00022485"/>
    </source>
</evidence>